<dbReference type="UniPathway" id="UPA00196"/>
<dbReference type="GO" id="GO:0006506">
    <property type="term" value="P:GPI anchor biosynthetic process"/>
    <property type="evidence" value="ECO:0007669"/>
    <property type="project" value="UniProtKB-UniPathway"/>
</dbReference>
<reference evidence="9" key="1">
    <citation type="submission" date="2020-05" db="UniProtKB">
        <authorList>
            <consortium name="EnsemblMetazoa"/>
        </authorList>
    </citation>
    <scope>IDENTIFICATION</scope>
    <source>
        <strain evidence="9">TTRI</strain>
    </source>
</reference>
<keyword evidence="3" id="KW-0337">GPI-anchor biosynthesis</keyword>
<feature type="transmembrane region" description="Helical" evidence="8">
    <location>
        <begin position="123"/>
        <end position="148"/>
    </location>
</feature>
<dbReference type="GO" id="GO:0005789">
    <property type="term" value="C:endoplasmic reticulum membrane"/>
    <property type="evidence" value="ECO:0007669"/>
    <property type="project" value="UniProtKB-SubCell"/>
</dbReference>
<protein>
    <recommendedName>
        <fullName evidence="11">Glycosylphosphatidylinositol anchor biosynthesis protein 11</fullName>
    </recommendedName>
</protein>
<dbReference type="AlphaFoldDB" id="A0A1A9V3V1"/>
<keyword evidence="10" id="KW-1185">Reference proteome</keyword>
<keyword evidence="7 8" id="KW-0472">Membrane</keyword>
<dbReference type="InterPro" id="IPR009580">
    <property type="entry name" value="GPI_biosynthesis_protein_Pig-F"/>
</dbReference>
<sequence length="246" mass="27475">MATKFDSQKTKHQLFHLSISLAVVLICMTSMQYKRSWLHLGSFWNSLIIPIVFTGEMLKIILSHYYGHQDNTLLTQKQKQKKAAYFTPRELAGGLMLQFLCTLLFGFVCIILGAPVLQNYEQTFILAMLLTLFSVSPIVFLLGAEGALQVCFCEKPDFLTKNEETAVELFKYNALGGMLGAWAGAVVAPLDWDREWQVYPVPNVVGALLGSALANIYACSRVLYATALALNRNVSSSSRQRCPIHK</sequence>
<dbReference type="Proteomes" id="UP000078200">
    <property type="component" value="Unassembled WGS sequence"/>
</dbReference>
<evidence type="ECO:0000313" key="10">
    <source>
        <dbReference type="Proteomes" id="UP000078200"/>
    </source>
</evidence>
<feature type="transmembrane region" description="Helical" evidence="8">
    <location>
        <begin position="12"/>
        <end position="31"/>
    </location>
</feature>
<comment type="subcellular location">
    <subcellularLocation>
        <location evidence="1">Endoplasmic reticulum membrane</location>
        <topology evidence="1">Multi-pass membrane protein</topology>
    </subcellularLocation>
</comment>
<evidence type="ECO:0000256" key="7">
    <source>
        <dbReference type="ARBA" id="ARBA00023136"/>
    </source>
</evidence>
<dbReference type="EnsemblMetazoa" id="GAUT024891-RA">
    <property type="protein sequence ID" value="GAUT024891-PA"/>
    <property type="gene ID" value="GAUT024891"/>
</dbReference>
<evidence type="ECO:0000256" key="8">
    <source>
        <dbReference type="SAM" id="Phobius"/>
    </source>
</evidence>
<evidence type="ECO:0000256" key="4">
    <source>
        <dbReference type="ARBA" id="ARBA00022692"/>
    </source>
</evidence>
<organism evidence="9 10">
    <name type="scientific">Glossina austeni</name>
    <name type="common">Savannah tsetse fly</name>
    <dbReference type="NCBI Taxonomy" id="7395"/>
    <lineage>
        <taxon>Eukaryota</taxon>
        <taxon>Metazoa</taxon>
        <taxon>Ecdysozoa</taxon>
        <taxon>Arthropoda</taxon>
        <taxon>Hexapoda</taxon>
        <taxon>Insecta</taxon>
        <taxon>Pterygota</taxon>
        <taxon>Neoptera</taxon>
        <taxon>Endopterygota</taxon>
        <taxon>Diptera</taxon>
        <taxon>Brachycera</taxon>
        <taxon>Muscomorpha</taxon>
        <taxon>Hippoboscoidea</taxon>
        <taxon>Glossinidae</taxon>
        <taxon>Glossina</taxon>
    </lineage>
</organism>
<evidence type="ECO:0000256" key="3">
    <source>
        <dbReference type="ARBA" id="ARBA00022502"/>
    </source>
</evidence>
<evidence type="ECO:0000256" key="1">
    <source>
        <dbReference type="ARBA" id="ARBA00004477"/>
    </source>
</evidence>
<keyword evidence="4 8" id="KW-0812">Transmembrane</keyword>
<evidence type="ECO:0000313" key="9">
    <source>
        <dbReference type="EnsemblMetazoa" id="GAUT024891-PA"/>
    </source>
</evidence>
<accession>A0A1A9V3V1</accession>
<feature type="transmembrane region" description="Helical" evidence="8">
    <location>
        <begin position="91"/>
        <end position="117"/>
    </location>
</feature>
<feature type="transmembrane region" description="Helical" evidence="8">
    <location>
        <begin position="208"/>
        <end position="230"/>
    </location>
</feature>
<evidence type="ECO:0000256" key="2">
    <source>
        <dbReference type="ARBA" id="ARBA00004687"/>
    </source>
</evidence>
<keyword evidence="5" id="KW-0256">Endoplasmic reticulum</keyword>
<dbReference type="STRING" id="7395.A0A1A9V3V1"/>
<comment type="pathway">
    <text evidence="2">Glycolipid biosynthesis; glycosylphosphatidylinositol-anchor biosynthesis.</text>
</comment>
<proteinExistence type="predicted"/>
<feature type="transmembrane region" description="Helical" evidence="8">
    <location>
        <begin position="43"/>
        <end position="62"/>
    </location>
</feature>
<dbReference type="Pfam" id="PF06699">
    <property type="entry name" value="PIG-F"/>
    <property type="match status" value="1"/>
</dbReference>
<evidence type="ECO:0000256" key="6">
    <source>
        <dbReference type="ARBA" id="ARBA00022989"/>
    </source>
</evidence>
<evidence type="ECO:0008006" key="11">
    <source>
        <dbReference type="Google" id="ProtNLM"/>
    </source>
</evidence>
<feature type="transmembrane region" description="Helical" evidence="8">
    <location>
        <begin position="169"/>
        <end position="188"/>
    </location>
</feature>
<evidence type="ECO:0000256" key="5">
    <source>
        <dbReference type="ARBA" id="ARBA00022824"/>
    </source>
</evidence>
<name>A0A1A9V3V1_GLOAU</name>
<dbReference type="VEuPathDB" id="VectorBase:GAUT024891"/>
<keyword evidence="6 8" id="KW-1133">Transmembrane helix</keyword>